<evidence type="ECO:0000256" key="4">
    <source>
        <dbReference type="ARBA" id="ARBA00022857"/>
    </source>
</evidence>
<feature type="compositionally biased region" description="Polar residues" evidence="7">
    <location>
        <begin position="472"/>
        <end position="483"/>
    </location>
</feature>
<dbReference type="EC" id="1.-.-.-" evidence="6"/>
<evidence type="ECO:0000256" key="1">
    <source>
        <dbReference type="ARBA" id="ARBA00009183"/>
    </source>
</evidence>
<dbReference type="InterPro" id="IPR050346">
    <property type="entry name" value="FMO-like"/>
</dbReference>
<dbReference type="GO" id="GO:0004499">
    <property type="term" value="F:N,N-dimethylaniline monooxygenase activity"/>
    <property type="evidence" value="ECO:0007669"/>
    <property type="project" value="InterPro"/>
</dbReference>
<keyword evidence="5 6" id="KW-0560">Oxidoreductase</keyword>
<reference evidence="8" key="1">
    <citation type="submission" date="2020-06" db="EMBL/GenBank/DDBJ databases">
        <authorList>
            <person name="Li T."/>
            <person name="Hu X."/>
            <person name="Zhang T."/>
            <person name="Song X."/>
            <person name="Zhang H."/>
            <person name="Dai N."/>
            <person name="Sheng W."/>
            <person name="Hou X."/>
            <person name="Wei L."/>
        </authorList>
    </citation>
    <scope>NUCLEOTIDE SEQUENCE</scope>
    <source>
        <strain evidence="8">K16</strain>
        <tissue evidence="8">Leaf</tissue>
    </source>
</reference>
<dbReference type="PANTHER" id="PTHR23023">
    <property type="entry name" value="DIMETHYLANILINE MONOOXYGENASE"/>
    <property type="match status" value="1"/>
</dbReference>
<dbReference type="InterPro" id="IPR020946">
    <property type="entry name" value="Flavin_mOase-like"/>
</dbReference>
<keyword evidence="4" id="KW-0521">NADP</keyword>
<keyword evidence="3 6" id="KW-0274">FAD</keyword>
<gene>
    <name evidence="8" type="ORF">Sango_2828400</name>
</gene>
<evidence type="ECO:0000313" key="8">
    <source>
        <dbReference type="EMBL" id="KAK4382904.1"/>
    </source>
</evidence>
<comment type="similarity">
    <text evidence="1 6">Belongs to the FMO family.</text>
</comment>
<dbReference type="GO" id="GO:0050661">
    <property type="term" value="F:NADP binding"/>
    <property type="evidence" value="ECO:0007669"/>
    <property type="project" value="InterPro"/>
</dbReference>
<proteinExistence type="inferred from homology"/>
<feature type="compositionally biased region" description="Acidic residues" evidence="7">
    <location>
        <begin position="488"/>
        <end position="515"/>
    </location>
</feature>
<comment type="caution">
    <text evidence="8">The sequence shown here is derived from an EMBL/GenBank/DDBJ whole genome shotgun (WGS) entry which is preliminary data.</text>
</comment>
<dbReference type="EMBL" id="JACGWL010000631">
    <property type="protein sequence ID" value="KAK4382904.1"/>
    <property type="molecule type" value="Genomic_DNA"/>
</dbReference>
<dbReference type="GO" id="GO:0050660">
    <property type="term" value="F:flavin adenine dinucleotide binding"/>
    <property type="evidence" value="ECO:0007669"/>
    <property type="project" value="InterPro"/>
</dbReference>
<dbReference type="FunFam" id="3.50.50.60:FF:000403">
    <property type="entry name" value="Flavin-containing monooxygenase"/>
    <property type="match status" value="1"/>
</dbReference>
<dbReference type="PROSITE" id="PS51257">
    <property type="entry name" value="PROKAR_LIPOPROTEIN"/>
    <property type="match status" value="1"/>
</dbReference>
<evidence type="ECO:0000256" key="7">
    <source>
        <dbReference type="SAM" id="MobiDB-lite"/>
    </source>
</evidence>
<keyword evidence="6 8" id="KW-0503">Monooxygenase</keyword>
<comment type="cofactor">
    <cofactor evidence="6">
        <name>FAD</name>
        <dbReference type="ChEBI" id="CHEBI:57692"/>
    </cofactor>
</comment>
<organism evidence="8 9">
    <name type="scientific">Sesamum angolense</name>
    <dbReference type="NCBI Taxonomy" id="2727404"/>
    <lineage>
        <taxon>Eukaryota</taxon>
        <taxon>Viridiplantae</taxon>
        <taxon>Streptophyta</taxon>
        <taxon>Embryophyta</taxon>
        <taxon>Tracheophyta</taxon>
        <taxon>Spermatophyta</taxon>
        <taxon>Magnoliopsida</taxon>
        <taxon>eudicotyledons</taxon>
        <taxon>Gunneridae</taxon>
        <taxon>Pentapetalae</taxon>
        <taxon>asterids</taxon>
        <taxon>lamiids</taxon>
        <taxon>Lamiales</taxon>
        <taxon>Pedaliaceae</taxon>
        <taxon>Sesamum</taxon>
    </lineage>
</organism>
<keyword evidence="2 6" id="KW-0285">Flavoprotein</keyword>
<evidence type="ECO:0000256" key="6">
    <source>
        <dbReference type="RuleBase" id="RU361177"/>
    </source>
</evidence>
<dbReference type="InterPro" id="IPR036188">
    <property type="entry name" value="FAD/NAD-bd_sf"/>
</dbReference>
<protein>
    <recommendedName>
        <fullName evidence="6">Flavin-containing monooxygenase</fullName>
        <ecNumber evidence="6">1.-.-.-</ecNumber>
    </recommendedName>
</protein>
<evidence type="ECO:0000313" key="9">
    <source>
        <dbReference type="Proteomes" id="UP001289374"/>
    </source>
</evidence>
<dbReference type="AlphaFoldDB" id="A0AAE1T6N0"/>
<dbReference type="Pfam" id="PF00743">
    <property type="entry name" value="FMO-like"/>
    <property type="match status" value="2"/>
</dbReference>
<evidence type="ECO:0000256" key="3">
    <source>
        <dbReference type="ARBA" id="ARBA00022827"/>
    </source>
</evidence>
<sequence>METRVAIIGAGISGLLACKYAASRGFNPVVFEAQEQVGGLWNHTIESTRLQNVKEFFQFSDFPWPSSVQDALPTNSQLLEYLQSYARHFGLFPYIKFNSKVVSVSYVGECEEEMQSWELWGGGGKAFGSKGKWKLKVLHTKEESVEEDSAACRKSRRSLQDTAPKFSQEKCCTPWTTLLWTMPALPSSSKEKESVIGSGKSAIDIAFECAKANGNNIPCTVIQRTIHWMLPHDAQPWGLSFGFLCFSRFAELLVHKPGEGFLSSVLATSLSPLMETSLKKYNMIPKESVLQETSSCQILFLPPNFYDKVEDGSIVLKKSHRLSFCKEGLILDGEDDPVKADIVIFATGYKGDEKLKNIFSSPTIQNCIAGSPTSAIPLYRQMIHPRIPQLAVISYSESLSNLYTFEMRCKWLGCFLDGAFKLPSIKEMEEDIKKWEKYMKRYSGNVPIVATENQSYDLHDPNDLQVVVDRSMAQQQAAGTSRSQVHENDDENYDEYEDEDSSRDDETDDDEYEAT</sequence>
<feature type="region of interest" description="Disordered" evidence="7">
    <location>
        <begin position="471"/>
        <end position="515"/>
    </location>
</feature>
<dbReference type="PIRSF" id="PIRSF000332">
    <property type="entry name" value="FMO"/>
    <property type="match status" value="1"/>
</dbReference>
<accession>A0AAE1T6N0</accession>
<evidence type="ECO:0000256" key="5">
    <source>
        <dbReference type="ARBA" id="ARBA00023002"/>
    </source>
</evidence>
<dbReference type="SUPFAM" id="SSF51905">
    <property type="entry name" value="FAD/NAD(P)-binding domain"/>
    <property type="match status" value="1"/>
</dbReference>
<name>A0AAE1T6N0_9LAMI</name>
<dbReference type="Proteomes" id="UP001289374">
    <property type="component" value="Unassembled WGS sequence"/>
</dbReference>
<dbReference type="Gene3D" id="3.50.50.60">
    <property type="entry name" value="FAD/NAD(P)-binding domain"/>
    <property type="match status" value="2"/>
</dbReference>
<evidence type="ECO:0000256" key="2">
    <source>
        <dbReference type="ARBA" id="ARBA00022630"/>
    </source>
</evidence>
<reference evidence="8" key="2">
    <citation type="journal article" date="2024" name="Plant">
        <title>Genomic evolution and insights into agronomic trait innovations of Sesamum species.</title>
        <authorList>
            <person name="Miao H."/>
            <person name="Wang L."/>
            <person name="Qu L."/>
            <person name="Liu H."/>
            <person name="Sun Y."/>
            <person name="Le M."/>
            <person name="Wang Q."/>
            <person name="Wei S."/>
            <person name="Zheng Y."/>
            <person name="Lin W."/>
            <person name="Duan Y."/>
            <person name="Cao H."/>
            <person name="Xiong S."/>
            <person name="Wang X."/>
            <person name="Wei L."/>
            <person name="Li C."/>
            <person name="Ma Q."/>
            <person name="Ju M."/>
            <person name="Zhao R."/>
            <person name="Li G."/>
            <person name="Mu C."/>
            <person name="Tian Q."/>
            <person name="Mei H."/>
            <person name="Zhang T."/>
            <person name="Gao T."/>
            <person name="Zhang H."/>
        </authorList>
    </citation>
    <scope>NUCLEOTIDE SEQUENCE</scope>
    <source>
        <strain evidence="8">K16</strain>
    </source>
</reference>
<dbReference type="InterPro" id="IPR000960">
    <property type="entry name" value="Flavin_mOase"/>
</dbReference>
<keyword evidence="9" id="KW-1185">Reference proteome</keyword>